<evidence type="ECO:0000256" key="1">
    <source>
        <dbReference type="ARBA" id="ARBA00004370"/>
    </source>
</evidence>
<feature type="signal peptide" evidence="5">
    <location>
        <begin position="1"/>
        <end position="36"/>
    </location>
</feature>
<evidence type="ECO:0000256" key="2">
    <source>
        <dbReference type="ARBA" id="ARBA00022452"/>
    </source>
</evidence>
<protein>
    <submittedName>
        <fullName evidence="8">Outer membrane protein assembly factor</fullName>
    </submittedName>
</protein>
<evidence type="ECO:0000259" key="6">
    <source>
        <dbReference type="Pfam" id="PF01103"/>
    </source>
</evidence>
<dbReference type="PANTHER" id="PTHR12815">
    <property type="entry name" value="SORTING AND ASSEMBLY MACHINERY SAMM50 PROTEIN FAMILY MEMBER"/>
    <property type="match status" value="1"/>
</dbReference>
<keyword evidence="3" id="KW-0812">Transmembrane</keyword>
<dbReference type="Pfam" id="PF01103">
    <property type="entry name" value="Omp85"/>
    <property type="match status" value="1"/>
</dbReference>
<evidence type="ECO:0000259" key="7">
    <source>
        <dbReference type="Pfam" id="PF07244"/>
    </source>
</evidence>
<dbReference type="EMBL" id="BJMV01000001">
    <property type="protein sequence ID" value="GEB84470.1"/>
    <property type="molecule type" value="Genomic_DNA"/>
</dbReference>
<dbReference type="GO" id="GO:0019867">
    <property type="term" value="C:outer membrane"/>
    <property type="evidence" value="ECO:0007669"/>
    <property type="project" value="InterPro"/>
</dbReference>
<dbReference type="Gene3D" id="2.40.160.50">
    <property type="entry name" value="membrane protein fhac: a member of the omp85/tpsb transporter family"/>
    <property type="match status" value="1"/>
</dbReference>
<feature type="domain" description="POTRA" evidence="7">
    <location>
        <begin position="261"/>
        <end position="333"/>
    </location>
</feature>
<dbReference type="InterPro" id="IPR039910">
    <property type="entry name" value="D15-like"/>
</dbReference>
<evidence type="ECO:0000256" key="4">
    <source>
        <dbReference type="ARBA" id="ARBA00023136"/>
    </source>
</evidence>
<keyword evidence="2" id="KW-1134">Transmembrane beta strand</keyword>
<comment type="subcellular location">
    <subcellularLocation>
        <location evidence="1">Membrane</location>
    </subcellularLocation>
</comment>
<comment type="caution">
    <text evidence="8">The sequence shown here is derived from an EMBL/GenBank/DDBJ whole genome shotgun (WGS) entry which is preliminary data.</text>
</comment>
<dbReference type="PANTHER" id="PTHR12815:SF18">
    <property type="entry name" value="SORTING AND ASSEMBLY MACHINERY COMPONENT 50 HOMOLOG"/>
    <property type="match status" value="1"/>
</dbReference>
<keyword evidence="5" id="KW-0732">Signal</keyword>
<dbReference type="InterPro" id="IPR010827">
    <property type="entry name" value="BamA/TamA_POTRA"/>
</dbReference>
<dbReference type="Gene3D" id="3.10.20.310">
    <property type="entry name" value="membrane protein fhac"/>
    <property type="match status" value="1"/>
</dbReference>
<dbReference type="InterPro" id="IPR000184">
    <property type="entry name" value="Bac_surfAg_D15"/>
</dbReference>
<keyword evidence="9" id="KW-1185">Reference proteome</keyword>
<evidence type="ECO:0000313" key="8">
    <source>
        <dbReference type="EMBL" id="GEB84470.1"/>
    </source>
</evidence>
<name>A0A4Y3TU21_9PROT</name>
<evidence type="ECO:0000256" key="5">
    <source>
        <dbReference type="SAM" id="SignalP"/>
    </source>
</evidence>
<sequence>MVTGRGKTIYGRLLLRGNRVLAGVALWSVVATGVHAADPQPYVTNLINTGEGDLDTAVKASSDLLALQSTQAVGPFALAGRVHDEYERLRTALESCGYYDGTVHIVLSRPKAAQANPTPAQPSNSDAFTGDDAAVLNSPTIDGKSQDLANWIANVPKGEKVEARVSVVKGPLFHLGVITLKDDKTGKPPKLTPEQMKALGLATGQPAVAQAVLSGGGQLLDALRESGHALARVEKPVAYLRPETRTLDIVYPVTPGPVLNVGTISLDGLQKVHPAFIRRRLTVQEGQLYQPSKIEAARQDLTDLGVFSSVSVKDGSTTAVDGTMPLDFSFREGKRHAVGAEAGYSTDLGARVGVNWTHFNLLGNAERLRLVALVTGLGGSAQQGVGYDVYADLSKPDFLERNQNLSARIEGLRQLFWSYRQTALLVRGGVARPLARNWNGNFGLAAEQESIEQFGVTRDYTILSVPLSATFDNTGVGNPIEPATHGMRLSLGMTPSLSVGTKGEGTSFFTIMNASASTYFDLTHLGISRPGRSILAFRGTIGSIQGAGTWSIPPDQRMYAGGSATVRGYRWQGVGPQYGNTRYAIGGTSIDAASVEYRQRILRSFGMAVFVDAGQVGENSMPFEGTVRVGTGAGVRYYTPIGPVRLDVGVPVNRAPRGDTWDLYIGLGEAF</sequence>
<dbReference type="Proteomes" id="UP000317730">
    <property type="component" value="Unassembled WGS sequence"/>
</dbReference>
<organism evidence="8 9">
    <name type="scientific">Acetobacter peroxydans</name>
    <dbReference type="NCBI Taxonomy" id="104098"/>
    <lineage>
        <taxon>Bacteria</taxon>
        <taxon>Pseudomonadati</taxon>
        <taxon>Pseudomonadota</taxon>
        <taxon>Alphaproteobacteria</taxon>
        <taxon>Acetobacterales</taxon>
        <taxon>Acetobacteraceae</taxon>
        <taxon>Acetobacter</taxon>
    </lineage>
</organism>
<reference evidence="8 9" key="1">
    <citation type="submission" date="2019-06" db="EMBL/GenBank/DDBJ databases">
        <title>Whole genome shotgun sequence of Acetobacter peroxydans NBRC 13755.</title>
        <authorList>
            <person name="Hosoyama A."/>
            <person name="Uohara A."/>
            <person name="Ohji S."/>
            <person name="Ichikawa N."/>
        </authorList>
    </citation>
    <scope>NUCLEOTIDE SEQUENCE [LARGE SCALE GENOMIC DNA]</scope>
    <source>
        <strain evidence="8 9">NBRC 13755</strain>
    </source>
</reference>
<proteinExistence type="predicted"/>
<gene>
    <name evidence="8" type="ORF">APE01nite_02670</name>
</gene>
<feature type="chain" id="PRO_5021275983" evidence="5">
    <location>
        <begin position="37"/>
        <end position="671"/>
    </location>
</feature>
<evidence type="ECO:0000313" key="9">
    <source>
        <dbReference type="Proteomes" id="UP000317730"/>
    </source>
</evidence>
<dbReference type="AlphaFoldDB" id="A0A4Y3TU21"/>
<dbReference type="Pfam" id="PF07244">
    <property type="entry name" value="POTRA"/>
    <property type="match status" value="1"/>
</dbReference>
<accession>A0A4Y3TU21</accession>
<keyword evidence="4" id="KW-0472">Membrane</keyword>
<feature type="domain" description="Bacterial surface antigen (D15)" evidence="6">
    <location>
        <begin position="360"/>
        <end position="671"/>
    </location>
</feature>
<evidence type="ECO:0000256" key="3">
    <source>
        <dbReference type="ARBA" id="ARBA00022692"/>
    </source>
</evidence>